<evidence type="ECO:0000259" key="13">
    <source>
        <dbReference type="PROSITE" id="PS50020"/>
    </source>
</evidence>
<evidence type="ECO:0000256" key="4">
    <source>
        <dbReference type="ARBA" id="ARBA00012485"/>
    </source>
</evidence>
<evidence type="ECO:0000256" key="11">
    <source>
        <dbReference type="SAM" id="MobiDB-lite"/>
    </source>
</evidence>
<accession>A0AAQ5XUR6</accession>
<evidence type="ECO:0000313" key="15">
    <source>
        <dbReference type="Ensembl" id="ENSAOCP00000043391.1"/>
    </source>
</evidence>
<keyword evidence="9 10" id="KW-0833">Ubl conjugation pathway</keyword>
<comment type="caution">
    <text evidence="10">Lacks conserved residue(s) required for the propagation of feature annotation.</text>
</comment>
<dbReference type="PROSITE" id="PS01159">
    <property type="entry name" value="WW_DOMAIN_1"/>
    <property type="match status" value="2"/>
</dbReference>
<feature type="domain" description="C2" evidence="12">
    <location>
        <begin position="170"/>
        <end position="299"/>
    </location>
</feature>
<evidence type="ECO:0000256" key="8">
    <source>
        <dbReference type="ARBA" id="ARBA00022737"/>
    </source>
</evidence>
<dbReference type="GO" id="GO:0048814">
    <property type="term" value="P:regulation of dendrite morphogenesis"/>
    <property type="evidence" value="ECO:0007669"/>
    <property type="project" value="TreeGrafter"/>
</dbReference>
<feature type="region of interest" description="Disordered" evidence="11">
    <location>
        <begin position="732"/>
        <end position="758"/>
    </location>
</feature>
<protein>
    <recommendedName>
        <fullName evidence="4">HECT-type E3 ubiquitin transferase</fullName>
        <ecNumber evidence="4">2.3.2.26</ecNumber>
    </recommendedName>
</protein>
<dbReference type="PROSITE" id="PS50004">
    <property type="entry name" value="C2"/>
    <property type="match status" value="1"/>
</dbReference>
<dbReference type="PANTHER" id="PTHR11254:SF442">
    <property type="entry name" value="HECT-TYPE E3 UBIQUITIN TRANSFERASE"/>
    <property type="match status" value="1"/>
</dbReference>
<dbReference type="Gene3D" id="2.20.70.10">
    <property type="match status" value="2"/>
</dbReference>
<dbReference type="InterPro" id="IPR035892">
    <property type="entry name" value="C2_domain_sf"/>
</dbReference>
<comment type="pathway">
    <text evidence="3">Protein modification; protein ubiquitination.</text>
</comment>
<feature type="region of interest" description="Disordered" evidence="11">
    <location>
        <begin position="610"/>
        <end position="638"/>
    </location>
</feature>
<dbReference type="Gene3D" id="2.60.40.150">
    <property type="entry name" value="C2 domain"/>
    <property type="match status" value="1"/>
</dbReference>
<organism evidence="15 16">
    <name type="scientific">Amphiprion ocellaris</name>
    <name type="common">Clown anemonefish</name>
    <dbReference type="NCBI Taxonomy" id="80972"/>
    <lineage>
        <taxon>Eukaryota</taxon>
        <taxon>Metazoa</taxon>
        <taxon>Chordata</taxon>
        <taxon>Craniata</taxon>
        <taxon>Vertebrata</taxon>
        <taxon>Euteleostomi</taxon>
        <taxon>Actinopterygii</taxon>
        <taxon>Neopterygii</taxon>
        <taxon>Teleostei</taxon>
        <taxon>Neoteleostei</taxon>
        <taxon>Acanthomorphata</taxon>
        <taxon>Ovalentaria</taxon>
        <taxon>Pomacentridae</taxon>
        <taxon>Amphiprion</taxon>
    </lineage>
</organism>
<evidence type="ECO:0000259" key="14">
    <source>
        <dbReference type="PROSITE" id="PS50237"/>
    </source>
</evidence>
<sequence>MATAATASSSSPSTSSSPNSSAREHLLAVRRRTPHTRPYTVGPDNLRTVGVGLQRANSDTDLVTSESRSSLTASTYQLTLGHSHLVIFWDIKEEVDATDWIGLYHIDETCVANVWDSKNRGINGTQKGQIVWRLEPGPYFMEPETKVCFKYYHGVSGALRATTPCITVKNPGSSELFQRVNVILGPVTFSFIRAVGLKKGMFFNPDPYLKMSIQPGKRSGLPKFTHHGQERRSSIIANTTNPVWHGEKYTFVALMTDVLEIEVKDKFAKSRPIIKRFLGQLIIPVQRLLEGDQPVSYSLCRRLPTDHVSGQLLFRVDITSTGQEGVCASIFFFFFFFFGATAQVNGHQSVRSLPSVRHDISRYQRVDEPLPPNWEARIDSHGRIFYVDHVNRTTTWQRPTAPPAPQTLQRSNSLQQMEQLNRRYQSIRRTITNDSRPEEQQSGSELPMDEPWVVHVFDSASVCLCVTELRRDGSVAQSSSRSRLTLLLQSPSAKFLTSPDFFTVLHSNPSAYRMFTTNTCLKHMISKVRRDAHHFERYQHNRDLVAFLNMLANKQLELPRGWEMKHDHTGKPFFVDHNCRATTFIDPRLPLQSSRPPSLLAHRQYLTRQRSHSAGEVGEDPRHAGPPILPRPSSTFTSASRGQCQEVVPVAYNDKIVAFLRQPNIYEILQERQPDFNRNHALREKVQLIRTDGVSGLARLSGDADLVMLLSLFEDEVMSYVPPHTLLHSSYCQSPRGSPVSSPQNSPGTQRANARAPAPYKRDFEAKLRNFYRKLETKGYGQGPGKLKLIIRRDHLLEDAFNQIMCYSRKDLQRSKLYVSFVGEEGLDYSGPSREFFFLVSRELFNPYYGLFEYSANDTYTVQISPMSAFVDNHHEW</sequence>
<dbReference type="GO" id="GO:0006511">
    <property type="term" value="P:ubiquitin-dependent protein catabolic process"/>
    <property type="evidence" value="ECO:0007669"/>
    <property type="project" value="TreeGrafter"/>
</dbReference>
<evidence type="ECO:0000256" key="9">
    <source>
        <dbReference type="ARBA" id="ARBA00022786"/>
    </source>
</evidence>
<evidence type="ECO:0000256" key="7">
    <source>
        <dbReference type="ARBA" id="ARBA00022679"/>
    </source>
</evidence>
<dbReference type="GeneTree" id="ENSGT00940000155466"/>
<dbReference type="PROSITE" id="PS50237">
    <property type="entry name" value="HECT"/>
    <property type="match status" value="1"/>
</dbReference>
<dbReference type="InterPro" id="IPR037795">
    <property type="entry name" value="C2_HECW"/>
</dbReference>
<dbReference type="FunFam" id="2.20.70.10:FF:000007">
    <property type="entry name" value="E3 ubiquitin-protein ligase HECW2 isoform X1"/>
    <property type="match status" value="1"/>
</dbReference>
<evidence type="ECO:0000256" key="10">
    <source>
        <dbReference type="PROSITE-ProRule" id="PRU00104"/>
    </source>
</evidence>
<comment type="subcellular location">
    <subcellularLocation>
        <location evidence="2">Cytoplasm</location>
    </subcellularLocation>
</comment>
<dbReference type="Gene3D" id="3.90.1750.10">
    <property type="entry name" value="Hect, E3 ligase catalytic domains"/>
    <property type="match status" value="1"/>
</dbReference>
<evidence type="ECO:0000256" key="3">
    <source>
        <dbReference type="ARBA" id="ARBA00004906"/>
    </source>
</evidence>
<feature type="compositionally biased region" description="Polar residues" evidence="11">
    <location>
        <begin position="732"/>
        <end position="752"/>
    </location>
</feature>
<dbReference type="InterPro" id="IPR001202">
    <property type="entry name" value="WW_dom"/>
</dbReference>
<dbReference type="GO" id="GO:0016567">
    <property type="term" value="P:protein ubiquitination"/>
    <property type="evidence" value="ECO:0007669"/>
    <property type="project" value="TreeGrafter"/>
</dbReference>
<feature type="region of interest" description="Disordered" evidence="11">
    <location>
        <begin position="1"/>
        <end position="47"/>
    </location>
</feature>
<dbReference type="InterPro" id="IPR035983">
    <property type="entry name" value="Hect_E3_ubiquitin_ligase"/>
</dbReference>
<dbReference type="SUPFAM" id="SSF49562">
    <property type="entry name" value="C2 domain (Calcium/lipid-binding domain, CaLB)"/>
    <property type="match status" value="1"/>
</dbReference>
<evidence type="ECO:0000256" key="2">
    <source>
        <dbReference type="ARBA" id="ARBA00004496"/>
    </source>
</evidence>
<dbReference type="Pfam" id="PF16562">
    <property type="entry name" value="HECW_N"/>
    <property type="match status" value="1"/>
</dbReference>
<feature type="domain" description="HECT" evidence="14">
    <location>
        <begin position="808"/>
        <end position="877"/>
    </location>
</feature>
<dbReference type="Ensembl" id="ENSAOCT00000083349.1">
    <property type="protein sequence ID" value="ENSAOCP00000043391.1"/>
    <property type="gene ID" value="ENSAOCG00000024590.2"/>
</dbReference>
<dbReference type="Proteomes" id="UP001501940">
    <property type="component" value="Chromosome 24"/>
</dbReference>
<dbReference type="PANTHER" id="PTHR11254">
    <property type="entry name" value="HECT DOMAIN UBIQUITIN-PROTEIN LIGASE"/>
    <property type="match status" value="1"/>
</dbReference>
<dbReference type="InterPro" id="IPR032348">
    <property type="entry name" value="HECW_N"/>
</dbReference>
<dbReference type="InterPro" id="IPR036020">
    <property type="entry name" value="WW_dom_sf"/>
</dbReference>
<dbReference type="InterPro" id="IPR050409">
    <property type="entry name" value="E3_ubiq-protein_ligase"/>
</dbReference>
<dbReference type="SUPFAM" id="SSF56204">
    <property type="entry name" value="Hect, E3 ligase catalytic domain"/>
    <property type="match status" value="1"/>
</dbReference>
<dbReference type="Pfam" id="PF00397">
    <property type="entry name" value="WW"/>
    <property type="match status" value="1"/>
</dbReference>
<gene>
    <name evidence="15" type="primary">HECW2</name>
</gene>
<name>A0AAQ5XUR6_AMPOC</name>
<reference evidence="15 16" key="1">
    <citation type="submission" date="2022-01" db="EMBL/GenBank/DDBJ databases">
        <title>A chromosome-scale genome assembly of the false clownfish, Amphiprion ocellaris.</title>
        <authorList>
            <person name="Ryu T."/>
        </authorList>
    </citation>
    <scope>NUCLEOTIDE SEQUENCE [LARGE SCALE GENOMIC DNA]</scope>
</reference>
<evidence type="ECO:0000256" key="5">
    <source>
        <dbReference type="ARBA" id="ARBA00022490"/>
    </source>
</evidence>
<reference evidence="15" key="3">
    <citation type="submission" date="2025-09" db="UniProtKB">
        <authorList>
            <consortium name="Ensembl"/>
        </authorList>
    </citation>
    <scope>IDENTIFICATION</scope>
</reference>
<dbReference type="GO" id="GO:0005737">
    <property type="term" value="C:cytoplasm"/>
    <property type="evidence" value="ECO:0007669"/>
    <property type="project" value="UniProtKB-SubCell"/>
</dbReference>
<dbReference type="EC" id="2.3.2.26" evidence="4"/>
<feature type="domain" description="WW" evidence="13">
    <location>
        <begin position="556"/>
        <end position="589"/>
    </location>
</feature>
<dbReference type="FunFam" id="2.60.40.2840:FF:000001">
    <property type="entry name" value="E3 ubiquitin-protein ligase HECW2 isoform X1"/>
    <property type="match status" value="1"/>
</dbReference>
<feature type="compositionally biased region" description="Low complexity" evidence="11">
    <location>
        <begin position="1"/>
        <end position="21"/>
    </location>
</feature>
<comment type="catalytic activity">
    <reaction evidence="1">
        <text>S-ubiquitinyl-[E2 ubiquitin-conjugating enzyme]-L-cysteine + [acceptor protein]-L-lysine = [E2 ubiquitin-conjugating enzyme]-L-cysteine + N(6)-ubiquitinyl-[acceptor protein]-L-lysine.</text>
        <dbReference type="EC" id="2.3.2.26"/>
    </reaction>
</comment>
<dbReference type="InterPro" id="IPR000569">
    <property type="entry name" value="HECT_dom"/>
</dbReference>
<dbReference type="Gene3D" id="2.60.40.2840">
    <property type="match status" value="1"/>
</dbReference>
<dbReference type="SMART" id="SM00239">
    <property type="entry name" value="C2"/>
    <property type="match status" value="1"/>
</dbReference>
<dbReference type="InterPro" id="IPR000008">
    <property type="entry name" value="C2_dom"/>
</dbReference>
<keyword evidence="16" id="KW-1185">Reference proteome</keyword>
<keyword evidence="8" id="KW-0677">Repeat</keyword>
<proteinExistence type="predicted"/>
<feature type="domain" description="WW" evidence="13">
    <location>
        <begin position="368"/>
        <end position="401"/>
    </location>
</feature>
<dbReference type="FunFam" id="2.20.70.10:FF:000048">
    <property type="entry name" value="HECT, C2 and WW domain-containing E3 ubiquitin protein ligase 1"/>
    <property type="match status" value="1"/>
</dbReference>
<evidence type="ECO:0000259" key="12">
    <source>
        <dbReference type="PROSITE" id="PS50004"/>
    </source>
</evidence>
<dbReference type="Pfam" id="PF00168">
    <property type="entry name" value="C2"/>
    <property type="match status" value="1"/>
</dbReference>
<dbReference type="FunFam" id="3.90.1750.10:FF:000079">
    <property type="entry name" value="E3 ubiquitin-protein ligase"/>
    <property type="match status" value="1"/>
</dbReference>
<dbReference type="InterPro" id="IPR040524">
    <property type="entry name" value="HECW1_helix"/>
</dbReference>
<keyword evidence="7" id="KW-0808">Transferase</keyword>
<dbReference type="Pfam" id="PF18436">
    <property type="entry name" value="HECW1_helix"/>
    <property type="match status" value="1"/>
</dbReference>
<keyword evidence="6" id="KW-0597">Phosphoprotein</keyword>
<dbReference type="CDD" id="cd08691">
    <property type="entry name" value="C2_NEDL1-like"/>
    <property type="match status" value="1"/>
</dbReference>
<evidence type="ECO:0000313" key="16">
    <source>
        <dbReference type="Proteomes" id="UP001501940"/>
    </source>
</evidence>
<dbReference type="CDD" id="cd00201">
    <property type="entry name" value="WW"/>
    <property type="match status" value="2"/>
</dbReference>
<dbReference type="PROSITE" id="PS50020">
    <property type="entry name" value="WW_DOMAIN_2"/>
    <property type="match status" value="2"/>
</dbReference>
<evidence type="ECO:0000256" key="1">
    <source>
        <dbReference type="ARBA" id="ARBA00000885"/>
    </source>
</evidence>
<evidence type="ECO:0000256" key="6">
    <source>
        <dbReference type="ARBA" id="ARBA00022553"/>
    </source>
</evidence>
<dbReference type="AlphaFoldDB" id="A0AAQ5XUR6"/>
<dbReference type="GO" id="GO:0061630">
    <property type="term" value="F:ubiquitin protein ligase activity"/>
    <property type="evidence" value="ECO:0007669"/>
    <property type="project" value="UniProtKB-EC"/>
</dbReference>
<keyword evidence="5" id="KW-0963">Cytoplasm</keyword>
<dbReference type="SMART" id="SM00456">
    <property type="entry name" value="WW"/>
    <property type="match status" value="2"/>
</dbReference>
<dbReference type="SUPFAM" id="SSF51045">
    <property type="entry name" value="WW domain"/>
    <property type="match status" value="2"/>
</dbReference>
<reference evidence="15" key="2">
    <citation type="submission" date="2025-08" db="UniProtKB">
        <authorList>
            <consortium name="Ensembl"/>
        </authorList>
    </citation>
    <scope>IDENTIFICATION</scope>
</reference>